<evidence type="ECO:0000256" key="7">
    <source>
        <dbReference type="SAM" id="Phobius"/>
    </source>
</evidence>
<keyword evidence="4 7" id="KW-1133">Transmembrane helix</keyword>
<evidence type="ECO:0000256" key="2">
    <source>
        <dbReference type="ARBA" id="ARBA00005587"/>
    </source>
</evidence>
<feature type="region of interest" description="Disordered" evidence="6">
    <location>
        <begin position="1"/>
        <end position="25"/>
    </location>
</feature>
<comment type="similarity">
    <text evidence="2">Belongs to the acetate uptake transporter (AceTr) (TC 2.A.96) family.</text>
</comment>
<sequence>MSITTTSANRPPLEKDFSKDGGAEHINESREDTLRRIRTAGSITIPPEMFEKMYLTPANKVKGDLRFKFANPTPLGLVGFVIALTPLSCALMGWRGAGGGGAANIGPYYWFGGALQLISGVLEFFLGNTFPFVVLSSFGAFFLSFASTLTPYYNASAAYGNNTAEFQATFGFFPLFMGLLCTFYFICALRTNLVFVTIFFFLIIALGLLTAGHWQIAQAQVDLAVNIDIAAGATAFVSAVAGWYLLLSQLLQALEFPFQLPVGDLNGFIQTQKQNIAKKDTAHLV</sequence>
<evidence type="ECO:0000256" key="1">
    <source>
        <dbReference type="ARBA" id="ARBA00004141"/>
    </source>
</evidence>
<dbReference type="EMBL" id="KN832892">
    <property type="protein sequence ID" value="KIM93817.1"/>
    <property type="molecule type" value="Genomic_DNA"/>
</dbReference>
<reference evidence="9" key="2">
    <citation type="submission" date="2015-01" db="EMBL/GenBank/DDBJ databases">
        <title>Evolutionary Origins and Diversification of the Mycorrhizal Mutualists.</title>
        <authorList>
            <consortium name="DOE Joint Genome Institute"/>
            <consortium name="Mycorrhizal Genomics Consortium"/>
            <person name="Kohler A."/>
            <person name="Kuo A."/>
            <person name="Nagy L.G."/>
            <person name="Floudas D."/>
            <person name="Copeland A."/>
            <person name="Barry K.W."/>
            <person name="Cichocki N."/>
            <person name="Veneault-Fourrey C."/>
            <person name="LaButti K."/>
            <person name="Lindquist E.A."/>
            <person name="Lipzen A."/>
            <person name="Lundell T."/>
            <person name="Morin E."/>
            <person name="Murat C."/>
            <person name="Riley R."/>
            <person name="Ohm R."/>
            <person name="Sun H."/>
            <person name="Tunlid A."/>
            <person name="Henrissat B."/>
            <person name="Grigoriev I.V."/>
            <person name="Hibbett D.S."/>
            <person name="Martin F."/>
        </authorList>
    </citation>
    <scope>NUCLEOTIDE SEQUENCE [LARGE SCALE GENOMIC DNA]</scope>
    <source>
        <strain evidence="9">Zn</strain>
    </source>
</reference>
<keyword evidence="5 7" id="KW-0472">Membrane</keyword>
<evidence type="ECO:0000313" key="9">
    <source>
        <dbReference type="Proteomes" id="UP000054321"/>
    </source>
</evidence>
<dbReference type="Proteomes" id="UP000054321">
    <property type="component" value="Unassembled WGS sequence"/>
</dbReference>
<organism evidence="8 9">
    <name type="scientific">Oidiodendron maius (strain Zn)</name>
    <dbReference type="NCBI Taxonomy" id="913774"/>
    <lineage>
        <taxon>Eukaryota</taxon>
        <taxon>Fungi</taxon>
        <taxon>Dikarya</taxon>
        <taxon>Ascomycota</taxon>
        <taxon>Pezizomycotina</taxon>
        <taxon>Leotiomycetes</taxon>
        <taxon>Leotiomycetes incertae sedis</taxon>
        <taxon>Myxotrichaceae</taxon>
        <taxon>Oidiodendron</taxon>
    </lineage>
</organism>
<dbReference type="GO" id="GO:0005886">
    <property type="term" value="C:plasma membrane"/>
    <property type="evidence" value="ECO:0007669"/>
    <property type="project" value="TreeGrafter"/>
</dbReference>
<dbReference type="InterPro" id="IPR051633">
    <property type="entry name" value="AceTr"/>
</dbReference>
<feature type="transmembrane region" description="Helical" evidence="7">
    <location>
        <begin position="166"/>
        <end position="186"/>
    </location>
</feature>
<dbReference type="PANTHER" id="PTHR31123:SF4">
    <property type="entry name" value="PROTEIN ALCS"/>
    <property type="match status" value="1"/>
</dbReference>
<protein>
    <recommendedName>
        <fullName evidence="10">GPR1/FUN34/YaaH-class plasma membrane protein</fullName>
    </recommendedName>
</protein>
<dbReference type="GO" id="GO:0015123">
    <property type="term" value="F:acetate transmembrane transporter activity"/>
    <property type="evidence" value="ECO:0007669"/>
    <property type="project" value="TreeGrafter"/>
</dbReference>
<evidence type="ECO:0000256" key="4">
    <source>
        <dbReference type="ARBA" id="ARBA00022989"/>
    </source>
</evidence>
<feature type="transmembrane region" description="Helical" evidence="7">
    <location>
        <begin position="223"/>
        <end position="246"/>
    </location>
</feature>
<evidence type="ECO:0000256" key="3">
    <source>
        <dbReference type="ARBA" id="ARBA00022692"/>
    </source>
</evidence>
<comment type="subcellular location">
    <subcellularLocation>
        <location evidence="1">Membrane</location>
        <topology evidence="1">Multi-pass membrane protein</topology>
    </subcellularLocation>
</comment>
<keyword evidence="9" id="KW-1185">Reference proteome</keyword>
<evidence type="ECO:0008006" key="10">
    <source>
        <dbReference type="Google" id="ProtNLM"/>
    </source>
</evidence>
<gene>
    <name evidence="8" type="ORF">OIDMADRAFT_172920</name>
</gene>
<dbReference type="STRING" id="913774.A0A0C3CVS6"/>
<name>A0A0C3CVS6_OIDMZ</name>
<feature type="transmembrane region" description="Helical" evidence="7">
    <location>
        <begin position="75"/>
        <end position="96"/>
    </location>
</feature>
<evidence type="ECO:0000256" key="6">
    <source>
        <dbReference type="SAM" id="MobiDB-lite"/>
    </source>
</evidence>
<feature type="transmembrane region" description="Helical" evidence="7">
    <location>
        <begin position="133"/>
        <end position="154"/>
    </location>
</feature>
<evidence type="ECO:0000313" key="8">
    <source>
        <dbReference type="EMBL" id="KIM93817.1"/>
    </source>
</evidence>
<dbReference type="OrthoDB" id="3648309at2759"/>
<dbReference type="InterPro" id="IPR000791">
    <property type="entry name" value="Gpr1/Fun34/SatP-like"/>
</dbReference>
<dbReference type="InParanoid" id="A0A0C3CVS6"/>
<feature type="compositionally biased region" description="Basic and acidic residues" evidence="6">
    <location>
        <begin position="12"/>
        <end position="25"/>
    </location>
</feature>
<feature type="transmembrane region" description="Helical" evidence="7">
    <location>
        <begin position="108"/>
        <end position="126"/>
    </location>
</feature>
<keyword evidence="3 7" id="KW-0812">Transmembrane</keyword>
<feature type="transmembrane region" description="Helical" evidence="7">
    <location>
        <begin position="193"/>
        <end position="217"/>
    </location>
</feature>
<proteinExistence type="inferred from homology"/>
<dbReference type="AlphaFoldDB" id="A0A0C3CVS6"/>
<evidence type="ECO:0000256" key="5">
    <source>
        <dbReference type="ARBA" id="ARBA00023136"/>
    </source>
</evidence>
<dbReference type="HOGENOM" id="CLU_051062_4_0_1"/>
<dbReference type="Pfam" id="PF01184">
    <property type="entry name" value="Gpr1_Fun34_YaaH"/>
    <property type="match status" value="1"/>
</dbReference>
<accession>A0A0C3CVS6</accession>
<dbReference type="PANTHER" id="PTHR31123">
    <property type="entry name" value="ACCUMULATION OF DYADS PROTEIN 2-RELATED"/>
    <property type="match status" value="1"/>
</dbReference>
<reference evidence="8 9" key="1">
    <citation type="submission" date="2014-04" db="EMBL/GenBank/DDBJ databases">
        <authorList>
            <consortium name="DOE Joint Genome Institute"/>
            <person name="Kuo A."/>
            <person name="Martino E."/>
            <person name="Perotto S."/>
            <person name="Kohler A."/>
            <person name="Nagy L.G."/>
            <person name="Floudas D."/>
            <person name="Copeland A."/>
            <person name="Barry K.W."/>
            <person name="Cichocki N."/>
            <person name="Veneault-Fourrey C."/>
            <person name="LaButti K."/>
            <person name="Lindquist E.A."/>
            <person name="Lipzen A."/>
            <person name="Lundell T."/>
            <person name="Morin E."/>
            <person name="Murat C."/>
            <person name="Sun H."/>
            <person name="Tunlid A."/>
            <person name="Henrissat B."/>
            <person name="Grigoriev I.V."/>
            <person name="Hibbett D.S."/>
            <person name="Martin F."/>
            <person name="Nordberg H.P."/>
            <person name="Cantor M.N."/>
            <person name="Hua S.X."/>
        </authorList>
    </citation>
    <scope>NUCLEOTIDE SEQUENCE [LARGE SCALE GENOMIC DNA]</scope>
    <source>
        <strain evidence="8 9">Zn</strain>
    </source>
</reference>